<evidence type="ECO:0000313" key="1">
    <source>
        <dbReference type="EMBL" id="QLL77655.1"/>
    </source>
</evidence>
<evidence type="ECO:0000313" key="2">
    <source>
        <dbReference type="Proteomes" id="UP000510886"/>
    </source>
</evidence>
<protein>
    <recommendedName>
        <fullName evidence="3">DUF3168 domain-containing protein</fullName>
    </recommendedName>
</protein>
<proteinExistence type="predicted"/>
<dbReference type="RefSeq" id="WP_180849472.1">
    <property type="nucleotide sequence ID" value="NZ_CP047418.1"/>
</dbReference>
<dbReference type="EMBL" id="CP047418">
    <property type="protein sequence ID" value="QLL77655.1"/>
    <property type="molecule type" value="Genomic_DNA"/>
</dbReference>
<gene>
    <name evidence="1" type="ORF">GTO87_02995</name>
</gene>
<accession>A0A7H9EKF3</accession>
<name>A0A7H9EKF3_9LACO</name>
<reference evidence="1 2" key="1">
    <citation type="submission" date="2020-01" db="EMBL/GenBank/DDBJ databases">
        <title>Complete and circular genome sequences of six lactobacillus isolates from horses.</title>
        <authorList>
            <person name="Hassan H.M."/>
        </authorList>
    </citation>
    <scope>NUCLEOTIDE SEQUENCE [LARGE SCALE GENOMIC DNA]</scope>
    <source>
        <strain evidence="1 2">1A</strain>
    </source>
</reference>
<dbReference type="KEGG" id="lsw:GTO87_02995"/>
<dbReference type="Proteomes" id="UP000510886">
    <property type="component" value="Chromosome"/>
</dbReference>
<sequence>MKDALKEIYLCLMSSPKIEQATLSNGKHNIFYYKEPDGVMPSVFILIRPLSPPQYVVTASNTPLQQSVTVQIDVQATDRMICKELQKEVEAALSKINCRPLNYQGLDDYFAESKRFVDARRYKLTTNLYETGY</sequence>
<organism evidence="1 2">
    <name type="scientific">Ligilactobacillus saerimneri</name>
    <dbReference type="NCBI Taxonomy" id="228229"/>
    <lineage>
        <taxon>Bacteria</taxon>
        <taxon>Bacillati</taxon>
        <taxon>Bacillota</taxon>
        <taxon>Bacilli</taxon>
        <taxon>Lactobacillales</taxon>
        <taxon>Lactobacillaceae</taxon>
        <taxon>Ligilactobacillus</taxon>
    </lineage>
</organism>
<dbReference type="AlphaFoldDB" id="A0A7H9EKF3"/>
<evidence type="ECO:0008006" key="3">
    <source>
        <dbReference type="Google" id="ProtNLM"/>
    </source>
</evidence>